<dbReference type="SUPFAM" id="SSF53649">
    <property type="entry name" value="Alkaline phosphatase-like"/>
    <property type="match status" value="1"/>
</dbReference>
<accession>A0ABP8NG33</accession>
<feature type="domain" description="Sulfatase N-terminal" evidence="1">
    <location>
        <begin position="33"/>
        <end position="368"/>
    </location>
</feature>
<evidence type="ECO:0000313" key="3">
    <source>
        <dbReference type="Proteomes" id="UP001501175"/>
    </source>
</evidence>
<comment type="caution">
    <text evidence="2">The sequence shown here is derived from an EMBL/GenBank/DDBJ whole genome shotgun (WGS) entry which is preliminary data.</text>
</comment>
<dbReference type="InterPro" id="IPR000917">
    <property type="entry name" value="Sulfatase_N"/>
</dbReference>
<dbReference type="Proteomes" id="UP001501175">
    <property type="component" value="Unassembled WGS sequence"/>
</dbReference>
<evidence type="ECO:0000313" key="2">
    <source>
        <dbReference type="EMBL" id="GAA4465770.1"/>
    </source>
</evidence>
<dbReference type="EMBL" id="BAABHD010000080">
    <property type="protein sequence ID" value="GAA4465770.1"/>
    <property type="molecule type" value="Genomic_DNA"/>
</dbReference>
<reference evidence="3" key="1">
    <citation type="journal article" date="2019" name="Int. J. Syst. Evol. Microbiol.">
        <title>The Global Catalogue of Microorganisms (GCM) 10K type strain sequencing project: providing services to taxonomists for standard genome sequencing and annotation.</title>
        <authorList>
            <consortium name="The Broad Institute Genomics Platform"/>
            <consortium name="The Broad Institute Genome Sequencing Center for Infectious Disease"/>
            <person name="Wu L."/>
            <person name="Ma J."/>
        </authorList>
    </citation>
    <scope>NUCLEOTIDE SEQUENCE [LARGE SCALE GENOMIC DNA]</scope>
    <source>
        <strain evidence="3">JCM 17927</strain>
    </source>
</reference>
<name>A0ABP8NG33_9BACT</name>
<dbReference type="CDD" id="cd16145">
    <property type="entry name" value="ARS_like"/>
    <property type="match status" value="1"/>
</dbReference>
<dbReference type="InterPro" id="IPR017850">
    <property type="entry name" value="Alkaline_phosphatase_core_sf"/>
</dbReference>
<dbReference type="PANTHER" id="PTHR43751:SF3">
    <property type="entry name" value="SULFATASE N-TERMINAL DOMAIN-CONTAINING PROTEIN"/>
    <property type="match status" value="1"/>
</dbReference>
<dbReference type="PANTHER" id="PTHR43751">
    <property type="entry name" value="SULFATASE"/>
    <property type="match status" value="1"/>
</dbReference>
<dbReference type="Pfam" id="PF00884">
    <property type="entry name" value="Sulfatase"/>
    <property type="match status" value="1"/>
</dbReference>
<evidence type="ECO:0000259" key="1">
    <source>
        <dbReference type="Pfam" id="PF00884"/>
    </source>
</evidence>
<proteinExistence type="predicted"/>
<protein>
    <submittedName>
        <fullName evidence="2">Arylsulfatase</fullName>
    </submittedName>
</protein>
<dbReference type="Gene3D" id="3.30.1120.10">
    <property type="match status" value="1"/>
</dbReference>
<sequence length="468" mass="52291">MSMKTLLKIGIYLVLTAGGWYAASAQSASTRKPNIIFILADDLGYGDLGCYGQKVIQTPNLDRMAREGMRFTQHYAGSTVCAPSRSALMTGQHTGHTRIRGNERFPLLPEDKTVAEHLKEAGYTTALIGKWGLGEEGSVGVPRRQGFDYFYGYLNQTHAHNHFTDFLWRNEEKVRLANEVVYLETGGAKGIGSAATKRVEWTQDLFTKEALQFLDRAKQAPFFLYLSYVSPHANNEHRLASQHGIEVPDNSPYTNRDYPEVEKAFAASVTRLDNHVGQVLAKLRELKLDDNTLVIFTSDNGPHAEGGNDPTYFNSSGGLRGIKRDLYEGGIRVPMIARWPGKVKAGSISSHASAFWDFLPTACNLAGVQSSIQTDGISYLPTLLGKGNQKQHPYLYWEFHEQGRKQAVRQGNYKLVYLLKDNQIELYDLSRDPAEQHNITAQNPEVVSRLKSLMEQARVPSAEFPFAQ</sequence>
<keyword evidence="3" id="KW-1185">Reference proteome</keyword>
<organism evidence="2 3">
    <name type="scientific">Nibrella saemangeumensis</name>
    <dbReference type="NCBI Taxonomy" id="1084526"/>
    <lineage>
        <taxon>Bacteria</taxon>
        <taxon>Pseudomonadati</taxon>
        <taxon>Bacteroidota</taxon>
        <taxon>Cytophagia</taxon>
        <taxon>Cytophagales</taxon>
        <taxon>Spirosomataceae</taxon>
        <taxon>Nibrella</taxon>
    </lineage>
</organism>
<dbReference type="Gene3D" id="3.40.720.10">
    <property type="entry name" value="Alkaline Phosphatase, subunit A"/>
    <property type="match status" value="1"/>
</dbReference>
<gene>
    <name evidence="2" type="ORF">GCM10023189_46860</name>
</gene>
<dbReference type="InterPro" id="IPR052701">
    <property type="entry name" value="GAG_Ulvan_Degrading_Sulfatases"/>
</dbReference>